<reference evidence="2" key="1">
    <citation type="journal article" date="2023" name="G3 (Bethesda)">
        <title>A reference genome for the long-term kleptoplast-retaining sea slug Elysia crispata morphotype clarki.</title>
        <authorList>
            <person name="Eastman K.E."/>
            <person name="Pendleton A.L."/>
            <person name="Shaikh M.A."/>
            <person name="Suttiyut T."/>
            <person name="Ogas R."/>
            <person name="Tomko P."/>
            <person name="Gavelis G."/>
            <person name="Widhalm J.R."/>
            <person name="Wisecaver J.H."/>
        </authorList>
    </citation>
    <scope>NUCLEOTIDE SEQUENCE</scope>
    <source>
        <strain evidence="2">ECLA1</strain>
    </source>
</reference>
<accession>A0AAE0Z6J0</accession>
<evidence type="ECO:0000313" key="2">
    <source>
        <dbReference type="EMBL" id="KAK3763804.1"/>
    </source>
</evidence>
<feature type="compositionally biased region" description="Basic and acidic residues" evidence="1">
    <location>
        <begin position="163"/>
        <end position="173"/>
    </location>
</feature>
<dbReference type="AlphaFoldDB" id="A0AAE0Z6J0"/>
<keyword evidence="3" id="KW-1185">Reference proteome</keyword>
<proteinExistence type="predicted"/>
<feature type="region of interest" description="Disordered" evidence="1">
    <location>
        <begin position="139"/>
        <end position="207"/>
    </location>
</feature>
<sequence>MALLATAIAIGGEFLFDFLFDAGVAIAVEGAEGIAASLVEPAAATVAEALVTTEEALPVATETLKEAFGQAFPQFAKQTTIGVADQIKNGVKRKNTRSQKQSQDDLPSSFDLEQVHPDEVLDQLNDDQLDFLEDEDDFVHASPMPNLKTTKRKQTPAAAAAIQRERESIRDRSPVAGPSRQLTPPPSARKSQQQAEQTPLPDVDSDEEISSLSRVFESYTVPDRDAPEVQGFRFPVRLILQAVHLGLPKPSVCRTKLSVGSILN</sequence>
<organism evidence="2 3">
    <name type="scientific">Elysia crispata</name>
    <name type="common">lettuce slug</name>
    <dbReference type="NCBI Taxonomy" id="231223"/>
    <lineage>
        <taxon>Eukaryota</taxon>
        <taxon>Metazoa</taxon>
        <taxon>Spiralia</taxon>
        <taxon>Lophotrochozoa</taxon>
        <taxon>Mollusca</taxon>
        <taxon>Gastropoda</taxon>
        <taxon>Heterobranchia</taxon>
        <taxon>Euthyneura</taxon>
        <taxon>Panpulmonata</taxon>
        <taxon>Sacoglossa</taxon>
        <taxon>Placobranchoidea</taxon>
        <taxon>Plakobranchidae</taxon>
        <taxon>Elysia</taxon>
    </lineage>
</organism>
<evidence type="ECO:0000256" key="1">
    <source>
        <dbReference type="SAM" id="MobiDB-lite"/>
    </source>
</evidence>
<comment type="caution">
    <text evidence="2">The sequence shown here is derived from an EMBL/GenBank/DDBJ whole genome shotgun (WGS) entry which is preliminary data.</text>
</comment>
<name>A0AAE0Z6J0_9GAST</name>
<feature type="region of interest" description="Disordered" evidence="1">
    <location>
        <begin position="90"/>
        <end position="110"/>
    </location>
</feature>
<dbReference type="Proteomes" id="UP001283361">
    <property type="component" value="Unassembled WGS sequence"/>
</dbReference>
<gene>
    <name evidence="2" type="ORF">RRG08_007582</name>
</gene>
<protein>
    <submittedName>
        <fullName evidence="2">Uncharacterized protein</fullName>
    </submittedName>
</protein>
<dbReference type="EMBL" id="JAWDGP010004499">
    <property type="protein sequence ID" value="KAK3763804.1"/>
    <property type="molecule type" value="Genomic_DNA"/>
</dbReference>
<evidence type="ECO:0000313" key="3">
    <source>
        <dbReference type="Proteomes" id="UP001283361"/>
    </source>
</evidence>